<sequence length="833" mass="95655">MLQTPNAGLKVALDQFQSNLTNDQRAQLQSISSIPDANAVITFTTQLDEENAKRKSRCVASRVSTFLQSIQQFASIVDTFVSSNPQIAALVWGSVKFALLLTSNFSSYFDKISSFLMGIGKDCPRYTEYQALYKDSDGLQKSLCNFYASLIRFCTEAVRALQNQGPLHFTQAILQPFDVRFGQFRDDIQICRKDIKEEIRLALHKATSQEQQLQLLERKEAASYRSLSKTFYKKADIASEEQRKWRVQRDLRRSSLRRQHLLDQLSVHNHNAAFNQARSKCYGTTGRWLTETTEFKQWVKMDESSFFWCSGSLGSGKTILTAKVIERLCQSSSDSTRITYFFCRFDDSQSLQSAYISRSLIRQCLDLENFPTAVETRLSDIIKTGSWDAHDLDFLLQSLIDNSRLHFIIIDGLDECAKAERGQVLKMLQSSIRHSSSLVKVFVASRDSIETEINRHFKHVHHVKTNPAFSSQDIETYLNGVLEQKIEDQDLIIGDPGLREEIRASLSHGAQGMFLWLFFQIEEICNQDTDEEIRQALRSLPKDLPDTYNRALSHIVRRNQIESVSKIFRLVGAAERPLTLEELREALAIEPGQLYLKRERMVNDISRVISHCENLVLVNEEDSTVHFAHHTIKTFLLDQPREPPLRKFHFEQETANFQLGEICVTYLSFNDFKRQLIKLPKPQVQLTADKILESTMNTIFRGRLSIPIPKLAKVGRARDHSFDVGKQLSERAGLTTTDVPDKGYLGYPFLSYASVHWLSHCSEFTLESPLWRLWTSLVETDYDLAIRPWTFEDWSARGKDIGSWIGEKDHVALLRLIEHSKAHFSDENVGFPW</sequence>
<evidence type="ECO:0000259" key="2">
    <source>
        <dbReference type="Pfam" id="PF22939"/>
    </source>
</evidence>
<evidence type="ECO:0000313" key="6">
    <source>
        <dbReference type="Proteomes" id="UP000250266"/>
    </source>
</evidence>
<evidence type="ECO:0000259" key="4">
    <source>
        <dbReference type="Pfam" id="PF24883"/>
    </source>
</evidence>
<gene>
    <name evidence="5" type="ORF">K432DRAFT_430842</name>
</gene>
<evidence type="ECO:0000313" key="5">
    <source>
        <dbReference type="EMBL" id="OCK72892.1"/>
    </source>
</evidence>
<keyword evidence="1" id="KW-0677">Repeat</keyword>
<dbReference type="InterPro" id="IPR027417">
    <property type="entry name" value="P-loop_NTPase"/>
</dbReference>
<dbReference type="InterPro" id="IPR054471">
    <property type="entry name" value="GPIID_WHD"/>
</dbReference>
<protein>
    <recommendedName>
        <fullName evidence="7">NACHT domain-containing protein</fullName>
    </recommendedName>
</protein>
<dbReference type="Pfam" id="PF22939">
    <property type="entry name" value="WHD_GPIID"/>
    <property type="match status" value="1"/>
</dbReference>
<name>A0A8E2DW81_9PEZI</name>
<feature type="domain" description="Nephrocystin 3-like N-terminal" evidence="4">
    <location>
        <begin position="285"/>
        <end position="446"/>
    </location>
</feature>
<dbReference type="EMBL" id="KV746224">
    <property type="protein sequence ID" value="OCK72892.1"/>
    <property type="molecule type" value="Genomic_DNA"/>
</dbReference>
<dbReference type="Pfam" id="PF24883">
    <property type="entry name" value="NPHP3_N"/>
    <property type="match status" value="1"/>
</dbReference>
<accession>A0A8E2DW81</accession>
<dbReference type="Gene3D" id="3.40.50.300">
    <property type="entry name" value="P-loop containing nucleotide triphosphate hydrolases"/>
    <property type="match status" value="1"/>
</dbReference>
<organism evidence="5 6">
    <name type="scientific">Lepidopterella palustris CBS 459.81</name>
    <dbReference type="NCBI Taxonomy" id="1314670"/>
    <lineage>
        <taxon>Eukaryota</taxon>
        <taxon>Fungi</taxon>
        <taxon>Dikarya</taxon>
        <taxon>Ascomycota</taxon>
        <taxon>Pezizomycotina</taxon>
        <taxon>Dothideomycetes</taxon>
        <taxon>Pleosporomycetidae</taxon>
        <taxon>Mytilinidiales</taxon>
        <taxon>Argynnaceae</taxon>
        <taxon>Lepidopterella</taxon>
    </lineage>
</organism>
<proteinExistence type="predicted"/>
<dbReference type="OrthoDB" id="7464126at2759"/>
<dbReference type="PANTHER" id="PTHR10039">
    <property type="entry name" value="AMELOGENIN"/>
    <property type="match status" value="1"/>
</dbReference>
<reference evidence="5 6" key="1">
    <citation type="journal article" date="2016" name="Nat. Commun.">
        <title>Ectomycorrhizal ecology is imprinted in the genome of the dominant symbiotic fungus Cenococcum geophilum.</title>
        <authorList>
            <consortium name="DOE Joint Genome Institute"/>
            <person name="Peter M."/>
            <person name="Kohler A."/>
            <person name="Ohm R.A."/>
            <person name="Kuo A."/>
            <person name="Krutzmann J."/>
            <person name="Morin E."/>
            <person name="Arend M."/>
            <person name="Barry K.W."/>
            <person name="Binder M."/>
            <person name="Choi C."/>
            <person name="Clum A."/>
            <person name="Copeland A."/>
            <person name="Grisel N."/>
            <person name="Haridas S."/>
            <person name="Kipfer T."/>
            <person name="LaButti K."/>
            <person name="Lindquist E."/>
            <person name="Lipzen A."/>
            <person name="Maire R."/>
            <person name="Meier B."/>
            <person name="Mihaltcheva S."/>
            <person name="Molinier V."/>
            <person name="Murat C."/>
            <person name="Poggeler S."/>
            <person name="Quandt C.A."/>
            <person name="Sperisen C."/>
            <person name="Tritt A."/>
            <person name="Tisserant E."/>
            <person name="Crous P.W."/>
            <person name="Henrissat B."/>
            <person name="Nehls U."/>
            <person name="Egli S."/>
            <person name="Spatafora J.W."/>
            <person name="Grigoriev I.V."/>
            <person name="Martin F.M."/>
        </authorList>
    </citation>
    <scope>NUCLEOTIDE SEQUENCE [LARGE SCALE GENOMIC DNA]</scope>
    <source>
        <strain evidence="5 6">CBS 459.81</strain>
    </source>
</reference>
<dbReference type="InterPro" id="IPR056125">
    <property type="entry name" value="DUF7708"/>
</dbReference>
<dbReference type="InterPro" id="IPR056884">
    <property type="entry name" value="NPHP3-like_N"/>
</dbReference>
<dbReference type="Proteomes" id="UP000250266">
    <property type="component" value="Unassembled WGS sequence"/>
</dbReference>
<feature type="domain" description="DUF7708" evidence="3">
    <location>
        <begin position="63"/>
        <end position="203"/>
    </location>
</feature>
<evidence type="ECO:0000259" key="3">
    <source>
        <dbReference type="Pfam" id="PF24809"/>
    </source>
</evidence>
<dbReference type="Pfam" id="PF24809">
    <property type="entry name" value="DUF7708"/>
    <property type="match status" value="1"/>
</dbReference>
<feature type="domain" description="GPI inositol-deacylase winged helix" evidence="2">
    <location>
        <begin position="565"/>
        <end position="641"/>
    </location>
</feature>
<keyword evidence="6" id="KW-1185">Reference proteome</keyword>
<dbReference type="SUPFAM" id="SSF52540">
    <property type="entry name" value="P-loop containing nucleoside triphosphate hydrolases"/>
    <property type="match status" value="1"/>
</dbReference>
<evidence type="ECO:0008006" key="7">
    <source>
        <dbReference type="Google" id="ProtNLM"/>
    </source>
</evidence>
<dbReference type="PANTHER" id="PTHR10039:SF10">
    <property type="entry name" value="NACHT DOMAIN-CONTAINING PROTEIN"/>
    <property type="match status" value="1"/>
</dbReference>
<evidence type="ECO:0000256" key="1">
    <source>
        <dbReference type="ARBA" id="ARBA00022737"/>
    </source>
</evidence>
<dbReference type="AlphaFoldDB" id="A0A8E2DW81"/>